<evidence type="ECO:0000256" key="2">
    <source>
        <dbReference type="SAM" id="SignalP"/>
    </source>
</evidence>
<dbReference type="InterPro" id="IPR005948">
    <property type="entry name" value="ThiB-like"/>
</dbReference>
<dbReference type="NCBIfam" id="TIGR01254">
    <property type="entry name" value="sfuA"/>
    <property type="match status" value="1"/>
</dbReference>
<dbReference type="Pfam" id="PF13343">
    <property type="entry name" value="SBP_bac_6"/>
    <property type="match status" value="1"/>
</dbReference>
<dbReference type="OrthoDB" id="5412681at2"/>
<dbReference type="GO" id="GO:0030975">
    <property type="term" value="F:thiamine binding"/>
    <property type="evidence" value="ECO:0007669"/>
    <property type="project" value="InterPro"/>
</dbReference>
<proteinExistence type="predicted"/>
<dbReference type="Proteomes" id="UP000254537">
    <property type="component" value="Chromosome"/>
</dbReference>
<dbReference type="RefSeq" id="WP_115434574.1">
    <property type="nucleotide sequence ID" value="NZ_CP031337.1"/>
</dbReference>
<sequence>MITLRRVAPALLLSLLALSSLSVKAAELRLMTHASFELPKPLIADFERQAGVKLTVIKAGDAGEMLNKLILMRANPIADVVYGIDNTLAAKAIKAGVLDAAPTVKTVYTLPGGLAAVDYGVVTLNVDKAWFAKNKKALPRTLAELATPAYKDLFVVQNPATSSPGLAFLVATVDAMGEEAAFAWWAKLRDNGLKVAKGWSEAYYTDFSKNGGARPIVVSYATSPAAEVFYGKEKLNDAPTASLPLPGASFLQIEGAAPVKGGREPAAAKRFVAWLQSAPVQKALQTGMWMYPAVPGTALAPVFRFAPQPAGVKPVDAAKIDENAQRWVSRWTRVVIKGGR</sequence>
<dbReference type="GO" id="GO:0030976">
    <property type="term" value="F:thiamine pyrophosphate binding"/>
    <property type="evidence" value="ECO:0007669"/>
    <property type="project" value="TreeGrafter"/>
</dbReference>
<dbReference type="PANTHER" id="PTHR30006">
    <property type="entry name" value="THIAMINE-BINDING PERIPLASMIC PROTEIN-RELATED"/>
    <property type="match status" value="1"/>
</dbReference>
<protein>
    <submittedName>
        <fullName evidence="3">Thiamine ABC transporter substrate-binding protein</fullName>
    </submittedName>
</protein>
<keyword evidence="1 2" id="KW-0732">Signal</keyword>
<gene>
    <name evidence="3" type="ORF">DWG20_15135</name>
</gene>
<evidence type="ECO:0000313" key="3">
    <source>
        <dbReference type="EMBL" id="AXK40647.1"/>
    </source>
</evidence>
<evidence type="ECO:0000313" key="4">
    <source>
        <dbReference type="Proteomes" id="UP000254537"/>
    </source>
</evidence>
<feature type="chain" id="PRO_5016583435" evidence="2">
    <location>
        <begin position="26"/>
        <end position="340"/>
    </location>
</feature>
<reference evidence="3 4" key="1">
    <citation type="submission" date="2018-07" db="EMBL/GenBank/DDBJ databases">
        <title>Crenobacter cavernae sp. nov., isolated from a karst cave.</title>
        <authorList>
            <person name="Zhu H."/>
        </authorList>
    </citation>
    <scope>NUCLEOTIDE SEQUENCE [LARGE SCALE GENOMIC DNA]</scope>
    <source>
        <strain evidence="3 4">K1W11S-77</strain>
    </source>
</reference>
<dbReference type="EMBL" id="CP031337">
    <property type="protein sequence ID" value="AXK40647.1"/>
    <property type="molecule type" value="Genomic_DNA"/>
</dbReference>
<dbReference type="PANTHER" id="PTHR30006:SF2">
    <property type="entry name" value="ABC TRANSPORTER SUBSTRATE-BINDING PROTEIN"/>
    <property type="match status" value="1"/>
</dbReference>
<dbReference type="SUPFAM" id="SSF53850">
    <property type="entry name" value="Periplasmic binding protein-like II"/>
    <property type="match status" value="1"/>
</dbReference>
<name>A0A345Y9P5_9NEIS</name>
<dbReference type="GO" id="GO:0015888">
    <property type="term" value="P:thiamine transport"/>
    <property type="evidence" value="ECO:0007669"/>
    <property type="project" value="InterPro"/>
</dbReference>
<accession>A0A345Y9P5</accession>
<dbReference type="AlphaFoldDB" id="A0A345Y9P5"/>
<evidence type="ECO:0000256" key="1">
    <source>
        <dbReference type="ARBA" id="ARBA00022729"/>
    </source>
</evidence>
<dbReference type="Gene3D" id="3.40.190.10">
    <property type="entry name" value="Periplasmic binding protein-like II"/>
    <property type="match status" value="2"/>
</dbReference>
<dbReference type="GO" id="GO:0030288">
    <property type="term" value="C:outer membrane-bounded periplasmic space"/>
    <property type="evidence" value="ECO:0007669"/>
    <property type="project" value="TreeGrafter"/>
</dbReference>
<dbReference type="KEGG" id="ccah:DWG20_15135"/>
<feature type="signal peptide" evidence="2">
    <location>
        <begin position="1"/>
        <end position="25"/>
    </location>
</feature>
<organism evidence="3 4">
    <name type="scientific">Crenobacter cavernae</name>
    <dbReference type="NCBI Taxonomy" id="2290923"/>
    <lineage>
        <taxon>Bacteria</taxon>
        <taxon>Pseudomonadati</taxon>
        <taxon>Pseudomonadota</taxon>
        <taxon>Betaproteobacteria</taxon>
        <taxon>Neisseriales</taxon>
        <taxon>Neisseriaceae</taxon>
        <taxon>Crenobacter</taxon>
    </lineage>
</organism>